<sequence length="81" mass="8918">MPEHLFDVVWAFGAWLLSAVGTVGLTGLGVYFEHVGQVEFAAGHTEYAAVHFVLGLLALVWGLYLCGYEVFLPKTRAYLTK</sequence>
<organism evidence="3 4">
    <name type="scientific">Halorarum halophilum</name>
    <dbReference type="NCBI Taxonomy" id="2743090"/>
    <lineage>
        <taxon>Archaea</taxon>
        <taxon>Methanobacteriati</taxon>
        <taxon>Methanobacteriota</taxon>
        <taxon>Stenosarchaea group</taxon>
        <taxon>Halobacteria</taxon>
        <taxon>Halobacteriales</taxon>
        <taxon>Haloferacaceae</taxon>
        <taxon>Halorarum</taxon>
    </lineage>
</organism>
<dbReference type="Proteomes" id="UP000509750">
    <property type="component" value="Chromosome"/>
</dbReference>
<evidence type="ECO:0000313" key="4">
    <source>
        <dbReference type="Proteomes" id="UP000509750"/>
    </source>
</evidence>
<gene>
    <name evidence="3" type="ORF">HUG10_13805</name>
</gene>
<keyword evidence="1" id="KW-1133">Transmembrane helix</keyword>
<proteinExistence type="predicted"/>
<keyword evidence="4" id="KW-1185">Reference proteome</keyword>
<dbReference type="InterPro" id="IPR058464">
    <property type="entry name" value="DUF8151"/>
</dbReference>
<dbReference type="EMBL" id="CP058529">
    <property type="protein sequence ID" value="QLG28553.1"/>
    <property type="molecule type" value="Genomic_DNA"/>
</dbReference>
<evidence type="ECO:0000313" key="3">
    <source>
        <dbReference type="EMBL" id="QLG28553.1"/>
    </source>
</evidence>
<name>A0A7D5H1I9_9EURY</name>
<dbReference type="AlphaFoldDB" id="A0A7D5H1I9"/>
<keyword evidence="1" id="KW-0812">Transmembrane</keyword>
<reference evidence="3 4" key="1">
    <citation type="submission" date="2020-07" db="EMBL/GenBank/DDBJ databases">
        <title>Gai3-2, isolated from salt lake.</title>
        <authorList>
            <person name="Cui H."/>
            <person name="Shi X."/>
        </authorList>
    </citation>
    <scope>NUCLEOTIDE SEQUENCE [LARGE SCALE GENOMIC DNA]</scope>
    <source>
        <strain evidence="3 4">Gai3-2</strain>
    </source>
</reference>
<dbReference type="RefSeq" id="WP_179170127.1">
    <property type="nucleotide sequence ID" value="NZ_CP058529.1"/>
</dbReference>
<evidence type="ECO:0000256" key="1">
    <source>
        <dbReference type="SAM" id="Phobius"/>
    </source>
</evidence>
<evidence type="ECO:0000259" key="2">
    <source>
        <dbReference type="Pfam" id="PF26478"/>
    </source>
</evidence>
<dbReference type="Pfam" id="PF26478">
    <property type="entry name" value="DUF8151"/>
    <property type="match status" value="1"/>
</dbReference>
<dbReference type="GeneID" id="56029928"/>
<protein>
    <recommendedName>
        <fullName evidence="2">DUF8151 domain-containing protein</fullName>
    </recommendedName>
</protein>
<feature type="domain" description="DUF8151" evidence="2">
    <location>
        <begin position="1"/>
        <end position="79"/>
    </location>
</feature>
<accession>A0A7D5H1I9</accession>
<keyword evidence="1" id="KW-0472">Membrane</keyword>
<dbReference type="KEGG" id="halg:HUG10_13805"/>
<feature type="transmembrane region" description="Helical" evidence="1">
    <location>
        <begin position="52"/>
        <end position="72"/>
    </location>
</feature>
<feature type="transmembrane region" description="Helical" evidence="1">
    <location>
        <begin position="12"/>
        <end position="32"/>
    </location>
</feature>